<dbReference type="InterPro" id="IPR017961">
    <property type="entry name" value="DNA_pol_Y-fam_little_finger"/>
</dbReference>
<dbReference type="FunFam" id="3.40.1170.60:FF:000003">
    <property type="entry name" value="DNA polymerase eta"/>
    <property type="match status" value="1"/>
</dbReference>
<dbReference type="PANTHER" id="PTHR45873:SF1">
    <property type="entry name" value="DNA POLYMERASE ETA"/>
    <property type="match status" value="1"/>
</dbReference>
<dbReference type="EMBL" id="OC855148">
    <property type="protein sequence ID" value="CAD7621336.1"/>
    <property type="molecule type" value="Genomic_DNA"/>
</dbReference>
<accession>A0A7R9KE86</accession>
<dbReference type="InterPro" id="IPR043502">
    <property type="entry name" value="DNA/RNA_pol_sf"/>
</dbReference>
<dbReference type="GO" id="GO:0009314">
    <property type="term" value="P:response to radiation"/>
    <property type="evidence" value="ECO:0007669"/>
    <property type="project" value="TreeGrafter"/>
</dbReference>
<dbReference type="AlphaFoldDB" id="A0A7R9KE86"/>
<evidence type="ECO:0000256" key="8">
    <source>
        <dbReference type="ARBA" id="ARBA00023242"/>
    </source>
</evidence>
<keyword evidence="5" id="KW-0227">DNA damage</keyword>
<organism evidence="12">
    <name type="scientific">Medioppia subpectinata</name>
    <dbReference type="NCBI Taxonomy" id="1979941"/>
    <lineage>
        <taxon>Eukaryota</taxon>
        <taxon>Metazoa</taxon>
        <taxon>Ecdysozoa</taxon>
        <taxon>Arthropoda</taxon>
        <taxon>Chelicerata</taxon>
        <taxon>Arachnida</taxon>
        <taxon>Acari</taxon>
        <taxon>Acariformes</taxon>
        <taxon>Sarcoptiformes</taxon>
        <taxon>Oribatida</taxon>
        <taxon>Brachypylina</taxon>
        <taxon>Oppioidea</taxon>
        <taxon>Oppiidae</taxon>
        <taxon>Medioppia</taxon>
    </lineage>
</organism>
<feature type="domain" description="UmuC" evidence="11">
    <location>
        <begin position="7"/>
        <end position="268"/>
    </location>
</feature>
<dbReference type="EMBL" id="CAJPIZ010000573">
    <property type="protein sequence ID" value="CAG2101766.1"/>
    <property type="molecule type" value="Genomic_DNA"/>
</dbReference>
<dbReference type="GO" id="GO:0003887">
    <property type="term" value="F:DNA-directed DNA polymerase activity"/>
    <property type="evidence" value="ECO:0007669"/>
    <property type="project" value="TreeGrafter"/>
</dbReference>
<evidence type="ECO:0000256" key="7">
    <source>
        <dbReference type="ARBA" id="ARBA00023204"/>
    </source>
</evidence>
<feature type="region of interest" description="Disordered" evidence="10">
    <location>
        <begin position="611"/>
        <end position="637"/>
    </location>
</feature>
<keyword evidence="4" id="KW-0479">Metal-binding</keyword>
<protein>
    <recommendedName>
        <fullName evidence="9">DNA polymerase eta</fullName>
    </recommendedName>
</protein>
<dbReference type="InterPro" id="IPR001126">
    <property type="entry name" value="UmuC"/>
</dbReference>
<dbReference type="OrthoDB" id="5723at2759"/>
<evidence type="ECO:0000256" key="3">
    <source>
        <dbReference type="ARBA" id="ARBA00022695"/>
    </source>
</evidence>
<dbReference type="GO" id="GO:0005657">
    <property type="term" value="C:replication fork"/>
    <property type="evidence" value="ECO:0007669"/>
    <property type="project" value="TreeGrafter"/>
</dbReference>
<evidence type="ECO:0000313" key="12">
    <source>
        <dbReference type="EMBL" id="CAD7621336.1"/>
    </source>
</evidence>
<dbReference type="GO" id="GO:0042276">
    <property type="term" value="P:error-prone translesion synthesis"/>
    <property type="evidence" value="ECO:0007669"/>
    <property type="project" value="TreeGrafter"/>
</dbReference>
<keyword evidence="3" id="KW-0548">Nucleotidyltransferase</keyword>
<dbReference type="InterPro" id="IPR052230">
    <property type="entry name" value="DNA_polymerase_eta"/>
</dbReference>
<comment type="subcellular location">
    <subcellularLocation>
        <location evidence="1">Nucleus</location>
    </subcellularLocation>
</comment>
<evidence type="ECO:0000256" key="6">
    <source>
        <dbReference type="ARBA" id="ARBA00022842"/>
    </source>
</evidence>
<keyword evidence="13" id="KW-1185">Reference proteome</keyword>
<gene>
    <name evidence="12" type="ORF">OSB1V03_LOCUS1808</name>
</gene>
<dbReference type="GO" id="GO:0003684">
    <property type="term" value="F:damaged DNA binding"/>
    <property type="evidence" value="ECO:0007669"/>
    <property type="project" value="InterPro"/>
</dbReference>
<dbReference type="Proteomes" id="UP000759131">
    <property type="component" value="Unassembled WGS sequence"/>
</dbReference>
<feature type="compositionally biased region" description="Basic and acidic residues" evidence="10">
    <location>
        <begin position="616"/>
        <end position="637"/>
    </location>
</feature>
<evidence type="ECO:0000259" key="11">
    <source>
        <dbReference type="PROSITE" id="PS50173"/>
    </source>
</evidence>
<dbReference type="GO" id="GO:0035861">
    <property type="term" value="C:site of double-strand break"/>
    <property type="evidence" value="ECO:0007669"/>
    <property type="project" value="TreeGrafter"/>
</dbReference>
<evidence type="ECO:0000313" key="13">
    <source>
        <dbReference type="Proteomes" id="UP000759131"/>
    </source>
</evidence>
<dbReference type="PROSITE" id="PS50173">
    <property type="entry name" value="UMUC"/>
    <property type="match status" value="1"/>
</dbReference>
<dbReference type="SUPFAM" id="SSF100879">
    <property type="entry name" value="Lesion bypass DNA polymerase (Y-family), little finger domain"/>
    <property type="match status" value="1"/>
</dbReference>
<evidence type="ECO:0000256" key="4">
    <source>
        <dbReference type="ARBA" id="ARBA00022723"/>
    </source>
</evidence>
<name>A0A7R9KE86_9ACAR</name>
<dbReference type="InterPro" id="IPR043128">
    <property type="entry name" value="Rev_trsase/Diguanyl_cyclase"/>
</dbReference>
<dbReference type="Gene3D" id="3.30.1490.100">
    <property type="entry name" value="DNA polymerase, Y-family, little finger domain"/>
    <property type="match status" value="1"/>
</dbReference>
<keyword evidence="2" id="KW-0808">Transferase</keyword>
<proteinExistence type="predicted"/>
<dbReference type="InterPro" id="IPR036775">
    <property type="entry name" value="DNA_pol_Y-fam_lit_finger_sf"/>
</dbReference>
<evidence type="ECO:0000256" key="10">
    <source>
        <dbReference type="SAM" id="MobiDB-lite"/>
    </source>
</evidence>
<dbReference type="PIRSF" id="PIRSF036603">
    <property type="entry name" value="DPol_eta"/>
    <property type="match status" value="1"/>
</dbReference>
<dbReference type="Gene3D" id="3.40.1170.60">
    <property type="match status" value="1"/>
</dbReference>
<dbReference type="Gene3D" id="1.10.150.20">
    <property type="entry name" value="5' to 3' exonuclease, C-terminal subdomain"/>
    <property type="match status" value="1"/>
</dbReference>
<dbReference type="GO" id="GO:0046872">
    <property type="term" value="F:metal ion binding"/>
    <property type="evidence" value="ECO:0007669"/>
    <property type="project" value="UniProtKB-KW"/>
</dbReference>
<dbReference type="GO" id="GO:0005634">
    <property type="term" value="C:nucleus"/>
    <property type="evidence" value="ECO:0007669"/>
    <property type="project" value="UniProtKB-SubCell"/>
</dbReference>
<dbReference type="GO" id="GO:0006281">
    <property type="term" value="P:DNA repair"/>
    <property type="evidence" value="ECO:0007669"/>
    <property type="project" value="UniProtKB-KW"/>
</dbReference>
<keyword evidence="8" id="KW-0539">Nucleus</keyword>
<dbReference type="PANTHER" id="PTHR45873">
    <property type="entry name" value="DNA POLYMERASE ETA"/>
    <property type="match status" value="1"/>
</dbReference>
<dbReference type="Pfam" id="PF11799">
    <property type="entry name" value="IMS_C"/>
    <property type="match status" value="1"/>
</dbReference>
<sequence>MSSDRVIALIDMDCFYVQCEQRLAPNRWSQPCAVAQYNNWKGGGLIAVNYEARDRGVKRGMRGTDATALCPELHIFSVPEVRGKADLTRYRDCSHEVFAAMTQLVATLSPDIVVEKASVDEAFIDLTKYVDQLVARLDPIPAGADLKDTKLEMNADNNCGEDDDEEDVNAGTVDEKYDLTKWLDLLRDNVFAFANEIRLAFGALIVQQIRAEIATKTEFKCSAGISHNKTLAKLACGINKPNAQTILPRAGVDQFFKRMDISKVRSLGGKLGQSVKQAFGVNTMYELKCLDFIQLCRQYDQKTAKWLKEMGDGLDDEPVSDRQLSKSIGCGKNFPGKTCLTTIADIKHWVRQLCEELVERIARDKEMNKRSPKLLTVSYRLADKTGDHNSRSVPLLDEQSTADATQLVDLVMRQVFSKMAAKMDPLTNLMIAASKFVDDCDDPSHNTHKLDNYFSKVNKSQAFKTHGSASAAATDGNDPSAKRFKSFVSNTKTLKDFWTNNSTNSCNNINHNLITSEPSVSDGENGSDVEIIETNVAPNDASNNAPNNLLLNTTNTTTDNTTRIKAINHKTKSDKTMNGKPIVTKSIYEQLVRRPKRKGPPTKPGFFRRKAMQFKAEAKAKEERERLERTAKKSERWERLERQKRIEKSGKTKITGYFKPKSAISS</sequence>
<evidence type="ECO:0000256" key="5">
    <source>
        <dbReference type="ARBA" id="ARBA00022763"/>
    </source>
</evidence>
<dbReference type="Pfam" id="PF00817">
    <property type="entry name" value="IMS"/>
    <property type="match status" value="1"/>
</dbReference>
<evidence type="ECO:0000256" key="1">
    <source>
        <dbReference type="ARBA" id="ARBA00004123"/>
    </source>
</evidence>
<reference evidence="12" key="1">
    <citation type="submission" date="2020-11" db="EMBL/GenBank/DDBJ databases">
        <authorList>
            <person name="Tran Van P."/>
        </authorList>
    </citation>
    <scope>NUCLEOTIDE SEQUENCE</scope>
</reference>
<keyword evidence="7" id="KW-0234">DNA repair</keyword>
<dbReference type="Pfam" id="PF21704">
    <property type="entry name" value="POLH-Rev1_HhH"/>
    <property type="match status" value="1"/>
</dbReference>
<dbReference type="Gene3D" id="3.30.70.270">
    <property type="match status" value="1"/>
</dbReference>
<keyword evidence="6" id="KW-0460">Magnesium</keyword>
<evidence type="ECO:0000256" key="9">
    <source>
        <dbReference type="ARBA" id="ARBA00044975"/>
    </source>
</evidence>
<evidence type="ECO:0000256" key="2">
    <source>
        <dbReference type="ARBA" id="ARBA00022679"/>
    </source>
</evidence>
<dbReference type="SUPFAM" id="SSF56672">
    <property type="entry name" value="DNA/RNA polymerases"/>
    <property type="match status" value="1"/>
</dbReference>